<dbReference type="Proteomes" id="UP000559256">
    <property type="component" value="Unassembled WGS sequence"/>
</dbReference>
<sequence length="189" mass="21422">MTWCFRPSLEGGTGPVVQGVTTGQDIARIVELQVDISRSQESFYSPSDEQILHQTAFKPPNSPFTSSIVVQLASFPEYFTQNHVGHDITCLAWCASRLESQAQAQERRQEQARSHIPTQDQAVGRRASLRRQCDLYTITSVKWHIRASATLCSVKTPRGPLWSESVIKSLTATYLFRRRLPTKNRMEIE</sequence>
<accession>A0A8H5CJ91</accession>
<proteinExistence type="predicted"/>
<gene>
    <name evidence="1" type="ORF">D9758_013347</name>
</gene>
<protein>
    <submittedName>
        <fullName evidence="1">Uncharacterized protein</fullName>
    </submittedName>
</protein>
<reference evidence="1 2" key="1">
    <citation type="journal article" date="2020" name="ISME J.">
        <title>Uncovering the hidden diversity of litter-decomposition mechanisms in mushroom-forming fungi.</title>
        <authorList>
            <person name="Floudas D."/>
            <person name="Bentzer J."/>
            <person name="Ahren D."/>
            <person name="Johansson T."/>
            <person name="Persson P."/>
            <person name="Tunlid A."/>
        </authorList>
    </citation>
    <scope>NUCLEOTIDE SEQUENCE [LARGE SCALE GENOMIC DNA]</scope>
    <source>
        <strain evidence="1 2">CBS 291.85</strain>
    </source>
</reference>
<name>A0A8H5CJ91_9AGAR</name>
<evidence type="ECO:0000313" key="2">
    <source>
        <dbReference type="Proteomes" id="UP000559256"/>
    </source>
</evidence>
<dbReference type="AlphaFoldDB" id="A0A8H5CJ91"/>
<comment type="caution">
    <text evidence="1">The sequence shown here is derived from an EMBL/GenBank/DDBJ whole genome shotgun (WGS) entry which is preliminary data.</text>
</comment>
<keyword evidence="2" id="KW-1185">Reference proteome</keyword>
<evidence type="ECO:0000313" key="1">
    <source>
        <dbReference type="EMBL" id="KAF5342816.1"/>
    </source>
</evidence>
<organism evidence="1 2">
    <name type="scientific">Tetrapyrgos nigripes</name>
    <dbReference type="NCBI Taxonomy" id="182062"/>
    <lineage>
        <taxon>Eukaryota</taxon>
        <taxon>Fungi</taxon>
        <taxon>Dikarya</taxon>
        <taxon>Basidiomycota</taxon>
        <taxon>Agaricomycotina</taxon>
        <taxon>Agaricomycetes</taxon>
        <taxon>Agaricomycetidae</taxon>
        <taxon>Agaricales</taxon>
        <taxon>Marasmiineae</taxon>
        <taxon>Marasmiaceae</taxon>
        <taxon>Tetrapyrgos</taxon>
    </lineage>
</organism>
<dbReference type="EMBL" id="JAACJM010000155">
    <property type="protein sequence ID" value="KAF5342816.1"/>
    <property type="molecule type" value="Genomic_DNA"/>
</dbReference>